<dbReference type="InterPro" id="IPR028098">
    <property type="entry name" value="Glyco_trans_4-like_N"/>
</dbReference>
<protein>
    <submittedName>
        <fullName evidence="3">Putative glycosyltransferase (GT4)</fullName>
    </submittedName>
</protein>
<dbReference type="PATRIC" id="fig|1347342.6.peg.2295"/>
<evidence type="ECO:0000313" key="3">
    <source>
        <dbReference type="EMBL" id="CDF79997.1"/>
    </source>
</evidence>
<dbReference type="RefSeq" id="WP_038530668.1">
    <property type="nucleotide sequence ID" value="NZ_HG315671.1"/>
</dbReference>
<dbReference type="PANTHER" id="PTHR45871">
    <property type="entry name" value="N-ACETYLGLUCOSAMINYL-PHOSPHATIDYLINOSITOL BIOSYNTHETIC PROTEIN"/>
    <property type="match status" value="1"/>
</dbReference>
<dbReference type="OrthoDB" id="1522162at2"/>
<dbReference type="PANTHER" id="PTHR45871:SF1">
    <property type="entry name" value="PHOSPHATIDYLINOSITOL N-ACETYLGLUCOSAMINYLTRANSFERASE SUBUNIT A"/>
    <property type="match status" value="1"/>
</dbReference>
<dbReference type="GO" id="GO:0016757">
    <property type="term" value="F:glycosyltransferase activity"/>
    <property type="evidence" value="ECO:0007669"/>
    <property type="project" value="InterPro"/>
</dbReference>
<dbReference type="STRING" id="1347342.BN863_22850"/>
<gene>
    <name evidence="3" type="ORF">BN863_22850</name>
</gene>
<evidence type="ECO:0000313" key="4">
    <source>
        <dbReference type="Proteomes" id="UP000016160"/>
    </source>
</evidence>
<dbReference type="Pfam" id="PF13439">
    <property type="entry name" value="Glyco_transf_4"/>
    <property type="match status" value="1"/>
</dbReference>
<name>T2KM78_FORAG</name>
<feature type="domain" description="Glycosyl transferase family 1" evidence="1">
    <location>
        <begin position="172"/>
        <end position="313"/>
    </location>
</feature>
<organism evidence="3 4">
    <name type="scientific">Formosa agariphila (strain DSM 15362 / KCTC 12365 / LMG 23005 / KMM 3901 / M-2Alg 35-1)</name>
    <dbReference type="NCBI Taxonomy" id="1347342"/>
    <lineage>
        <taxon>Bacteria</taxon>
        <taxon>Pseudomonadati</taxon>
        <taxon>Bacteroidota</taxon>
        <taxon>Flavobacteriia</taxon>
        <taxon>Flavobacteriales</taxon>
        <taxon>Flavobacteriaceae</taxon>
        <taxon>Formosa</taxon>
    </lineage>
</organism>
<accession>T2KM78</accession>
<dbReference type="AlphaFoldDB" id="T2KM78"/>
<proteinExistence type="predicted"/>
<dbReference type="Proteomes" id="UP000016160">
    <property type="component" value="Chromosome"/>
</dbReference>
<dbReference type="SUPFAM" id="SSF53756">
    <property type="entry name" value="UDP-Glycosyltransferase/glycogen phosphorylase"/>
    <property type="match status" value="1"/>
</dbReference>
<evidence type="ECO:0000259" key="1">
    <source>
        <dbReference type="Pfam" id="PF00534"/>
    </source>
</evidence>
<reference evidence="3 4" key="1">
    <citation type="journal article" date="2013" name="Appl. Environ. Microbiol.">
        <title>The genome of the alga-associated marine flavobacterium Formosa agariphila KMM 3901T reveals a broad potential for degradation of algal polysaccharides.</title>
        <authorList>
            <person name="Mann A.J."/>
            <person name="Hahnke R.L."/>
            <person name="Huang S."/>
            <person name="Werner J."/>
            <person name="Xing P."/>
            <person name="Barbeyron T."/>
            <person name="Huettel B."/>
            <person name="Stueber K."/>
            <person name="Reinhardt R."/>
            <person name="Harder J."/>
            <person name="Gloeckner F.O."/>
            <person name="Amann R.I."/>
            <person name="Teeling H."/>
        </authorList>
    </citation>
    <scope>NUCLEOTIDE SEQUENCE [LARGE SCALE GENOMIC DNA]</scope>
    <source>
        <strain evidence="4">DSM 15362 / KCTC 12365 / LMG 23005 / KMM 3901</strain>
    </source>
</reference>
<keyword evidence="3" id="KW-0808">Transferase</keyword>
<keyword evidence="4" id="KW-1185">Reference proteome</keyword>
<dbReference type="InterPro" id="IPR001296">
    <property type="entry name" value="Glyco_trans_1"/>
</dbReference>
<dbReference type="EMBL" id="HG315671">
    <property type="protein sequence ID" value="CDF79997.1"/>
    <property type="molecule type" value="Genomic_DNA"/>
</dbReference>
<dbReference type="Gene3D" id="3.40.50.2000">
    <property type="entry name" value="Glycogen Phosphorylase B"/>
    <property type="match status" value="2"/>
</dbReference>
<dbReference type="Pfam" id="PF00534">
    <property type="entry name" value="Glycos_transf_1"/>
    <property type="match status" value="1"/>
</dbReference>
<dbReference type="eggNOG" id="COG0438">
    <property type="taxonomic scope" value="Bacteria"/>
</dbReference>
<sequence length="350" mass="40315">MTVVHINIGLGGGGAEHIILELAEKGNKNGIKNIVISLSSINQIEHKFKKADIETHFLNINSISNLKSSLNQINNILKPLDQVVFHCHMFHGLMFGILYSLFHKKTPIVFTLHNTLVRLPYRRYLLYISKHLRKFDINFSKDGERWYLKPITVIANGVDFNKFVISKQRSYNVNEKFVFLFIGRIQEQKNPLFLVDLVTKLLKEGKSNFEIQVAGDGNLKGELEELVTLKNYDKYIKLLGFQNNVKQLLETSHCIIMPSLWEGLPVTLIEASTTLLPIITTPVGSIPEYFNDENSYVSELDSFHLHMIQVMEDYDGALIKAKVLYKDNKSIFDINEVYKKHEILYRECLQ</sequence>
<evidence type="ECO:0000259" key="2">
    <source>
        <dbReference type="Pfam" id="PF13439"/>
    </source>
</evidence>
<feature type="domain" description="Glycosyltransferase subfamily 4-like N-terminal" evidence="2">
    <location>
        <begin position="13"/>
        <end position="160"/>
    </location>
</feature>
<dbReference type="HOGENOM" id="CLU_009583_33_0_10"/>